<evidence type="ECO:0000313" key="4">
    <source>
        <dbReference type="Proteomes" id="UP000037035"/>
    </source>
</evidence>
<organism evidence="3 4">
    <name type="scientific">Puccinia sorghi</name>
    <dbReference type="NCBI Taxonomy" id="27349"/>
    <lineage>
        <taxon>Eukaryota</taxon>
        <taxon>Fungi</taxon>
        <taxon>Dikarya</taxon>
        <taxon>Basidiomycota</taxon>
        <taxon>Pucciniomycotina</taxon>
        <taxon>Pucciniomycetes</taxon>
        <taxon>Pucciniales</taxon>
        <taxon>Pucciniaceae</taxon>
        <taxon>Puccinia</taxon>
    </lineage>
</organism>
<dbReference type="SUPFAM" id="SSF53067">
    <property type="entry name" value="Actin-like ATPase domain"/>
    <property type="match status" value="2"/>
</dbReference>
<dbReference type="AlphaFoldDB" id="A0A0L6URU6"/>
<dbReference type="PANTHER" id="PTHR11937">
    <property type="entry name" value="ACTIN"/>
    <property type="match status" value="1"/>
</dbReference>
<evidence type="ECO:0000256" key="1">
    <source>
        <dbReference type="RuleBase" id="RU000487"/>
    </source>
</evidence>
<protein>
    <submittedName>
        <fullName evidence="3">Uncharacterized protein</fullName>
    </submittedName>
</protein>
<dbReference type="SMART" id="SM00268">
    <property type="entry name" value="ACTIN"/>
    <property type="match status" value="1"/>
</dbReference>
<dbReference type="InterPro" id="IPR004000">
    <property type="entry name" value="Actin"/>
</dbReference>
<dbReference type="EMBL" id="LAVV01009235">
    <property type="protein sequence ID" value="KNZ50952.1"/>
    <property type="molecule type" value="Genomic_DNA"/>
</dbReference>
<dbReference type="Proteomes" id="UP000037035">
    <property type="component" value="Unassembled WGS sequence"/>
</dbReference>
<dbReference type="Pfam" id="PF00022">
    <property type="entry name" value="Actin"/>
    <property type="match status" value="2"/>
</dbReference>
<dbReference type="STRING" id="27349.A0A0L6URU6"/>
<feature type="region of interest" description="Disordered" evidence="2">
    <location>
        <begin position="45"/>
        <end position="64"/>
    </location>
</feature>
<reference evidence="3 4" key="1">
    <citation type="submission" date="2015-08" db="EMBL/GenBank/DDBJ databases">
        <title>Next Generation Sequencing and Analysis of the Genome of Puccinia sorghi L Schw, the Causal Agent of Maize Common Rust.</title>
        <authorList>
            <person name="Rochi L."/>
            <person name="Burguener G."/>
            <person name="Darino M."/>
            <person name="Turjanski A."/>
            <person name="Kreff E."/>
            <person name="Dieguez M.J."/>
            <person name="Sacco F."/>
        </authorList>
    </citation>
    <scope>NUCLEOTIDE SEQUENCE [LARGE SCALE GENOMIC DNA]</scope>
    <source>
        <strain evidence="3 4">RO10H11247</strain>
    </source>
</reference>
<dbReference type="VEuPathDB" id="FungiDB:VP01_415g5"/>
<name>A0A0L6URU6_9BASI</name>
<keyword evidence="4" id="KW-1185">Reference proteome</keyword>
<dbReference type="Gene3D" id="3.90.640.10">
    <property type="entry name" value="Actin, Chain A, domain 4"/>
    <property type="match status" value="1"/>
</dbReference>
<evidence type="ECO:0000313" key="3">
    <source>
        <dbReference type="EMBL" id="KNZ50952.1"/>
    </source>
</evidence>
<sequence>MPTYGGDEVSAVVLDIGTSTTRAGYAGEDTPKVVIPTSYGYIPPASSSSSSNDVGGGQFEPGEKRGILSEHPLLVTEPSWNSKENRERLLEIAFEEFDTPAYYSVDRSVMAAFAAGKGTAVVVDMGDDVTTVTPICDGFVLRKGEIRVERKWRWTGIRKSPIAGSVLSSMLLSTTESLLGTPVYPHCLIGSKDPHRSSHRTSGDTNMVMNSTTAAADDVPPGVVLREDRLPGKEGSTTTDSFLRYQKMRIMHDLKESICEVFPRTWEEETLAAMPTRIFEFPSGQMQQYGRERYGIAEVLFNPSMGRWREVCGERHVGSTVGMTEGAEMGLASLVMDAIGASDMDLQPTLNSNIIVTGGSSLLPGLLERLEHQLRLRSPGTKFKLSANGNHVERRFAPWLGGSILASLGSFHQLWIGKDEYKEQGRSVVHRRCK</sequence>
<proteinExistence type="inferred from homology"/>
<dbReference type="Gene3D" id="3.30.420.40">
    <property type="match status" value="5"/>
</dbReference>
<dbReference type="PROSITE" id="PS01132">
    <property type="entry name" value="ACTINS_ACT_LIKE"/>
    <property type="match status" value="1"/>
</dbReference>
<gene>
    <name evidence="3" type="ORF">VP01_415g5</name>
</gene>
<comment type="caution">
    <text evidence="3">The sequence shown here is derived from an EMBL/GenBank/DDBJ whole genome shotgun (WGS) entry which is preliminary data.</text>
</comment>
<dbReference type="OrthoDB" id="5132116at2759"/>
<accession>A0A0L6URU6</accession>
<evidence type="ECO:0000256" key="2">
    <source>
        <dbReference type="SAM" id="MobiDB-lite"/>
    </source>
</evidence>
<dbReference type="InterPro" id="IPR043129">
    <property type="entry name" value="ATPase_NBD"/>
</dbReference>
<comment type="similarity">
    <text evidence="1">Belongs to the actin family.</text>
</comment>
<dbReference type="InterPro" id="IPR020902">
    <property type="entry name" value="Actin/actin-like_CS"/>
</dbReference>